<evidence type="ECO:0000259" key="2">
    <source>
        <dbReference type="PROSITE" id="PS50994"/>
    </source>
</evidence>
<keyword evidence="3" id="KW-1185">Reference proteome</keyword>
<dbReference type="InterPro" id="IPR041588">
    <property type="entry name" value="Integrase_H2C2"/>
</dbReference>
<organism evidence="3 4">
    <name type="scientific">Bicyclus anynana</name>
    <name type="common">Squinting bush brown butterfly</name>
    <dbReference type="NCBI Taxonomy" id="110368"/>
    <lineage>
        <taxon>Eukaryota</taxon>
        <taxon>Metazoa</taxon>
        <taxon>Ecdysozoa</taxon>
        <taxon>Arthropoda</taxon>
        <taxon>Hexapoda</taxon>
        <taxon>Insecta</taxon>
        <taxon>Pterygota</taxon>
        <taxon>Neoptera</taxon>
        <taxon>Endopterygota</taxon>
        <taxon>Lepidoptera</taxon>
        <taxon>Glossata</taxon>
        <taxon>Ditrysia</taxon>
        <taxon>Papilionoidea</taxon>
        <taxon>Nymphalidae</taxon>
        <taxon>Satyrinae</taxon>
        <taxon>Satyrini</taxon>
        <taxon>Mycalesina</taxon>
        <taxon>Bicyclus</taxon>
    </lineage>
</organism>
<dbReference type="CDD" id="cd00303">
    <property type="entry name" value="retropepsin_like"/>
    <property type="match status" value="1"/>
</dbReference>
<dbReference type="SUPFAM" id="SSF53098">
    <property type="entry name" value="Ribonuclease H-like"/>
    <property type="match status" value="1"/>
</dbReference>
<dbReference type="Pfam" id="PF05380">
    <property type="entry name" value="Peptidase_A17"/>
    <property type="match status" value="1"/>
</dbReference>
<dbReference type="SUPFAM" id="SSF56672">
    <property type="entry name" value="DNA/RNA polymerases"/>
    <property type="match status" value="1"/>
</dbReference>
<sequence>MPRRTPESLPEVGQEVLILEAQVRAYFANMQAIYNASTNTGENPEGFLSKAANINTLRTEYLNLVKQLNIARLQEDTNYEPNFQSLIAFEELFSAVQYRMNELSPSSSNSPRSPAKFQTPVQSKSRIKLPAINLQKFDGNARDWTAFYECYNNIIHYNKDLSNTEKLQYLLGQISGTAQTAIAGIEPTGDNYQLIYSTLEDKYQDVRNLGCFYLDQIYNFKPLINSQNLNSFLDTCATSIAAFEKLKIKDKTDFIYLYLSLKKIDQETARLYESSIRSEKLPSFENFITFIKEQAKINERIPSSSYTNVTDNRPRMRRIPVLKEMPPRTKSFVTSDTYECPLCNNKHHNHFYQCSEFLKLTPRDRYAAIKANNACTACLSVYHTKVSCNSSKSCNFCNSQVHHSLLCFSHKPGTDNASTYKIDKNKATSARDIVETQNHTAAAVSLCSIEKTRQTTRTSVLLATACVRTLNKSGIEFTLRCLIDNASQHNFITNECATRLNLDINQPTYPMSVDGFGGNSSKIKGVTHLTIFSKFNSNNSYTFNSLIVDKITHQLPTSHIDKSSITHLTGVPLADETYYLPGRIDMILGAQMFTQIIRTGRIYSPPGAPQAFETTLGFILMGEAPISQSSYNSQIQIFCAITNERLDSSLRKFFEVEEIPKPKNKFLSPEEQECEEIYKNTTQRDSQGRYIVALPFKSDPNMLGDASQHALTRFRILERKLELSPNLRTEYNSIFQEYIEQNYLAPIKHKSDIQYVIPHLCVRREDKVSSKIRLVLDASSKSVENNISLNQLLHKGPNLQSDLFIVLLNFRLFKIAISADIKQMYLQLKVHPEFWKFQRIFYRFAKTEPLQLFEFNRVCFGLSCSPFLALRTLKKLAEDEGRNYPLAKKIIDEGQYYMDDVLYTTHTVGEAINLADQLSSMLSLGGFKLLKWSSNSSLFLQNYPKEILHPSILDPKTINFSTAAGQKVLGIEWEPAHDTFTFNFTPNELKCTKRNMLSIIAQLFDVLGLIAPVILYAKLLIKELWLQKIDWDDDPPHQITQSWSRFQSELSCLSQLSIPRHIGITDSCEISLVAFADASEKAYGAVLYIHTKTPTTTTVKLLCAKSKVAPVKIITLAKLELCAAYLLSKLVSVVLSSYCSRITVKRIYAFSDSTITLNWINTSPHKLKTFVANRVSKIQTNVKPENFFHIAGKENPSDCLSRGLTPAQLISHPLWFSGPSWLQSDCNEWPIKPFAPTLENLPEVKLIALPAVTEKQPLINTIAQRTSNWNKLLRIFTYLLRFSKRINTSGSITADDLNTSEMFIVRVLQQTYFSEYINAIKNNHAIPRLLNKLRPILINGILRVGGRISASSEISFDHKHPVLLPRKDHIVNLIIDHVHSMSCHAGPQLTLSLLRKKYWILSARTVVRARIHACIPCFKTRPKPCQTPLMADLPTCRLDISKAFSNTGIDYCGPFYTTLARGRGIKSQKAYVCIFICLTTRAVHVEVAPDLTTHSFLNAWKRFVSRRGHVNSVRTDQGSNFKGAKAYLSELYEFLNSEYDEAFKKELANSRISWVMNPPNAPHFGGSWESAVKSFKTHLLRVIGNQILTYEELLTVLCQIEAVLNSRPLGLLSEDPAEPSPITPAHFLNTTPLKLLPAADVLSEKSSLLSRFSLLDKLVQSYWKRWRDEYLHTLQVREKWNTESRPIQINTVVLIMQDNAPPLHWPLGIIEKLYTGIDGRSHVALVKTKNGTFKRPVMRLCPLPIQY</sequence>
<dbReference type="InterPro" id="IPR012337">
    <property type="entry name" value="RNaseH-like_sf"/>
</dbReference>
<dbReference type="Gene3D" id="3.10.10.10">
    <property type="entry name" value="HIV Type 1 Reverse Transcriptase, subunit A, domain 1"/>
    <property type="match status" value="1"/>
</dbReference>
<dbReference type="PROSITE" id="PS50994">
    <property type="entry name" value="INTEGRASE"/>
    <property type="match status" value="1"/>
</dbReference>
<dbReference type="RefSeq" id="XP_052743984.1">
    <property type="nucleotide sequence ID" value="XM_052888024.1"/>
</dbReference>
<proteinExistence type="predicted"/>
<name>A0ABM3LY40_BICAN</name>
<evidence type="ECO:0000256" key="1">
    <source>
        <dbReference type="SAM" id="MobiDB-lite"/>
    </source>
</evidence>
<feature type="region of interest" description="Disordered" evidence="1">
    <location>
        <begin position="103"/>
        <end position="122"/>
    </location>
</feature>
<protein>
    <submittedName>
        <fullName evidence="4">Uncharacterized protein LOC128199256</fullName>
    </submittedName>
</protein>
<dbReference type="Pfam" id="PF03564">
    <property type="entry name" value="DUF1759"/>
    <property type="match status" value="1"/>
</dbReference>
<dbReference type="PANTHER" id="PTHR47331">
    <property type="entry name" value="PHD-TYPE DOMAIN-CONTAINING PROTEIN"/>
    <property type="match status" value="1"/>
</dbReference>
<dbReference type="InterPro" id="IPR040676">
    <property type="entry name" value="DUF5641"/>
</dbReference>
<dbReference type="Pfam" id="PF17921">
    <property type="entry name" value="Integrase_H2C2"/>
    <property type="match status" value="1"/>
</dbReference>
<accession>A0ABM3LY40</accession>
<dbReference type="Gene3D" id="3.30.420.10">
    <property type="entry name" value="Ribonuclease H-like superfamily/Ribonuclease H"/>
    <property type="match status" value="1"/>
</dbReference>
<gene>
    <name evidence="4" type="primary">LOC128199256</name>
</gene>
<dbReference type="InterPro" id="IPR043128">
    <property type="entry name" value="Rev_trsase/Diguanyl_cyclase"/>
</dbReference>
<dbReference type="InterPro" id="IPR005312">
    <property type="entry name" value="DUF1759"/>
</dbReference>
<dbReference type="Pfam" id="PF18701">
    <property type="entry name" value="DUF5641"/>
    <property type="match status" value="1"/>
</dbReference>
<evidence type="ECO:0000313" key="4">
    <source>
        <dbReference type="RefSeq" id="XP_052743984.1"/>
    </source>
</evidence>
<dbReference type="InterPro" id="IPR001584">
    <property type="entry name" value="Integrase_cat-core"/>
</dbReference>
<feature type="compositionally biased region" description="Low complexity" evidence="1">
    <location>
        <begin position="104"/>
        <end position="114"/>
    </location>
</feature>
<reference evidence="4" key="1">
    <citation type="submission" date="2025-08" db="UniProtKB">
        <authorList>
            <consortium name="RefSeq"/>
        </authorList>
    </citation>
    <scope>IDENTIFICATION</scope>
</reference>
<dbReference type="InterPro" id="IPR036397">
    <property type="entry name" value="RNaseH_sf"/>
</dbReference>
<dbReference type="InterPro" id="IPR008042">
    <property type="entry name" value="Retrotrans_Pao"/>
</dbReference>
<dbReference type="GeneID" id="128199256"/>
<dbReference type="InterPro" id="IPR043502">
    <property type="entry name" value="DNA/RNA_pol_sf"/>
</dbReference>
<dbReference type="Gene3D" id="3.30.70.270">
    <property type="match status" value="1"/>
</dbReference>
<evidence type="ECO:0000313" key="3">
    <source>
        <dbReference type="Proteomes" id="UP001652582"/>
    </source>
</evidence>
<dbReference type="Proteomes" id="UP001652582">
    <property type="component" value="Chromosome 21"/>
</dbReference>
<feature type="domain" description="Integrase catalytic" evidence="2">
    <location>
        <begin position="1430"/>
        <end position="1632"/>
    </location>
</feature>